<name>A0ACB7HVU6_MANES</name>
<comment type="caution">
    <text evidence="1">The sequence shown here is derived from an EMBL/GenBank/DDBJ whole genome shotgun (WGS) entry which is preliminary data.</text>
</comment>
<sequence>MAVSRSYADGLRIAVTVAFVFCLMFLPPEPDLNSEMPPCCVNKCFSCRPCMATLVVPSDQKKSLTFKALSHGDNDDNGNKLFQP</sequence>
<gene>
    <name evidence="1" type="ORF">MANES_04G113532v8</name>
</gene>
<dbReference type="EMBL" id="CM004390">
    <property type="protein sequence ID" value="KAG8656281.1"/>
    <property type="molecule type" value="Genomic_DNA"/>
</dbReference>
<evidence type="ECO:0000313" key="2">
    <source>
        <dbReference type="Proteomes" id="UP000091857"/>
    </source>
</evidence>
<keyword evidence="2" id="KW-1185">Reference proteome</keyword>
<protein>
    <submittedName>
        <fullName evidence="1">Uncharacterized protein</fullName>
    </submittedName>
</protein>
<accession>A0ACB7HVU6</accession>
<proteinExistence type="predicted"/>
<organism evidence="1 2">
    <name type="scientific">Manihot esculenta</name>
    <name type="common">Cassava</name>
    <name type="synonym">Jatropha manihot</name>
    <dbReference type="NCBI Taxonomy" id="3983"/>
    <lineage>
        <taxon>Eukaryota</taxon>
        <taxon>Viridiplantae</taxon>
        <taxon>Streptophyta</taxon>
        <taxon>Embryophyta</taxon>
        <taxon>Tracheophyta</taxon>
        <taxon>Spermatophyta</taxon>
        <taxon>Magnoliopsida</taxon>
        <taxon>eudicotyledons</taxon>
        <taxon>Gunneridae</taxon>
        <taxon>Pentapetalae</taxon>
        <taxon>rosids</taxon>
        <taxon>fabids</taxon>
        <taxon>Malpighiales</taxon>
        <taxon>Euphorbiaceae</taxon>
        <taxon>Crotonoideae</taxon>
        <taxon>Manihoteae</taxon>
        <taxon>Manihot</taxon>
    </lineage>
</organism>
<reference evidence="2" key="1">
    <citation type="journal article" date="2016" name="Nat. Biotechnol.">
        <title>Sequencing wild and cultivated cassava and related species reveals extensive interspecific hybridization and genetic diversity.</title>
        <authorList>
            <person name="Bredeson J.V."/>
            <person name="Lyons J.B."/>
            <person name="Prochnik S.E."/>
            <person name="Wu G.A."/>
            <person name="Ha C.M."/>
            <person name="Edsinger-Gonzales E."/>
            <person name="Grimwood J."/>
            <person name="Schmutz J."/>
            <person name="Rabbi I.Y."/>
            <person name="Egesi C."/>
            <person name="Nauluvula P."/>
            <person name="Lebot V."/>
            <person name="Ndunguru J."/>
            <person name="Mkamilo G."/>
            <person name="Bart R.S."/>
            <person name="Setter T.L."/>
            <person name="Gleadow R.M."/>
            <person name="Kulakow P."/>
            <person name="Ferguson M.E."/>
            <person name="Rounsley S."/>
            <person name="Rokhsar D.S."/>
        </authorList>
    </citation>
    <scope>NUCLEOTIDE SEQUENCE [LARGE SCALE GENOMIC DNA]</scope>
    <source>
        <strain evidence="2">cv. AM560-2</strain>
    </source>
</reference>
<evidence type="ECO:0000313" key="1">
    <source>
        <dbReference type="EMBL" id="KAG8656281.1"/>
    </source>
</evidence>
<dbReference type="Proteomes" id="UP000091857">
    <property type="component" value="Chromosome 4"/>
</dbReference>